<proteinExistence type="inferred from homology"/>
<dbReference type="RefSeq" id="WP_093787258.1">
    <property type="nucleotide sequence ID" value="NZ_FNIE01000014.1"/>
</dbReference>
<dbReference type="PANTHER" id="PTHR46017">
    <property type="entry name" value="ALPHA-MANNOSIDASE 2C1"/>
    <property type="match status" value="1"/>
</dbReference>
<dbReference type="InterPro" id="IPR011330">
    <property type="entry name" value="Glyco_hydro/deAcase_b/a-brl"/>
</dbReference>
<sequence length="908" mass="96842">MRNPAVFVPHFHWDREWYEPFQVFRHRLVTALDTVLDTAEAHPDFRFTVDGQMAAVEDYLEMRPEQRDRLAALVADGRLAIGPWLILLDEFLCSGETIVRNLQMGWAAAGRLGGAMRIGYLPDMFGHVAQMPQILARAGIEHAALWRGVPGTVDGHAFRWRAPDGSEVRTEFLFDGYDNGLDVLLVPEQIGRALGDYAEMTAERWGGDPVLAMAGTDHNAPDPQLTAWLHRASSDERPITLATLEEYIRGHVRDEPSAVVTGELRSHVRGNILPGVLSVRLGLKQRMAAAERTVDHAERAGALWSGRDGTPFLTLAWHKVIESTAHDSVVGSGTDETCEQVEARLAEAAQAARAVRDAAVAEPAARVPSDAYLVANPLPQARTAHIEVDVVAPADGGVLAATAADGSVHPVQLIATAPTVLSDELMDASQVERVLRRIHRRELFGRLIDAYELSPGLLVFHLAEVPSAGPFDLLILRRKVAEAAAAHPGQWRVLTLEEARATALAPVHVPASGLASIRIAPAAHAPEPGFVPATAAGRTLANGQVEVTVAADGTLDVTGADGTVLRGLGRLVDGGDRGDSYNYGPPAKDLLVSEPVEVAVEVLEQGPLRARTRVTRVYHWPAALTQDRDVRSAQTVPTPVETLVELRAGEPFVRLTTSFLNRSADHRLRLHVPLPEPVAGSASAGQFAVTPRGLTAEGGWGEHPIPTFPASQFVTAGPATVLLDHSAEYEVVGDGTELAVTLLRAIGSISVNIHPYRDEPAASEIPAPGAQDLGLRIENRLAVLPSADGWQQAGAVAAAELFRNDVLVARGTAPAGGALPADTAGIAVDGPDVFVSAIRKATAADGTAGTEVRLVAMSDTAVRTRVSGAFTEARTVDLLGRPLSAPEPAPGALDLDLGPWEIRTVLLR</sequence>
<dbReference type="GO" id="GO:0009313">
    <property type="term" value="P:oligosaccharide catabolic process"/>
    <property type="evidence" value="ECO:0007669"/>
    <property type="project" value="TreeGrafter"/>
</dbReference>
<evidence type="ECO:0000259" key="2">
    <source>
        <dbReference type="SMART" id="SM00872"/>
    </source>
</evidence>
<feature type="domain" description="Glycoside hydrolase family 38 central" evidence="2">
    <location>
        <begin position="276"/>
        <end position="345"/>
    </location>
</feature>
<evidence type="ECO:0000313" key="3">
    <source>
        <dbReference type="EMBL" id="SDO91836.1"/>
    </source>
</evidence>
<dbReference type="STRING" id="310781.SAMN05216259_11460"/>
<dbReference type="Gene3D" id="1.20.1270.50">
    <property type="entry name" value="Glycoside hydrolase family 38, central domain"/>
    <property type="match status" value="1"/>
</dbReference>
<keyword evidence="4" id="KW-1185">Reference proteome</keyword>
<comment type="similarity">
    <text evidence="1">Belongs to the glycosyl hydrolase 38 family.</text>
</comment>
<protein>
    <submittedName>
        <fullName evidence="3">Alpha-mannosidase</fullName>
    </submittedName>
</protein>
<evidence type="ECO:0000313" key="4">
    <source>
        <dbReference type="Proteomes" id="UP000199341"/>
    </source>
</evidence>
<dbReference type="AlphaFoldDB" id="A0A1H0NGX2"/>
<dbReference type="GO" id="GO:0006013">
    <property type="term" value="P:mannose metabolic process"/>
    <property type="evidence" value="ECO:0007669"/>
    <property type="project" value="InterPro"/>
</dbReference>
<dbReference type="InterPro" id="IPR000602">
    <property type="entry name" value="Glyco_hydro_38_N"/>
</dbReference>
<dbReference type="InterPro" id="IPR037094">
    <property type="entry name" value="Glyco_hydro_38_cen_sf"/>
</dbReference>
<reference evidence="3 4" key="1">
    <citation type="submission" date="2016-10" db="EMBL/GenBank/DDBJ databases">
        <authorList>
            <person name="de Groot N.N."/>
        </authorList>
    </citation>
    <scope>NUCLEOTIDE SEQUENCE [LARGE SCALE GENOMIC DNA]</scope>
    <source>
        <strain evidence="3 4">CGMCC 4.2022</strain>
    </source>
</reference>
<dbReference type="SUPFAM" id="SSF88713">
    <property type="entry name" value="Glycoside hydrolase/deacetylase"/>
    <property type="match status" value="1"/>
</dbReference>
<dbReference type="SUPFAM" id="SSF74650">
    <property type="entry name" value="Galactose mutarotase-like"/>
    <property type="match status" value="1"/>
</dbReference>
<name>A0A1H0NGX2_9ACTN</name>
<dbReference type="PANTHER" id="PTHR46017:SF2">
    <property type="entry name" value="MANNOSYLGLYCERATE HYDROLASE"/>
    <property type="match status" value="1"/>
</dbReference>
<evidence type="ECO:0000256" key="1">
    <source>
        <dbReference type="ARBA" id="ARBA00009792"/>
    </source>
</evidence>
<gene>
    <name evidence="3" type="ORF">SAMN05216259_11460</name>
</gene>
<dbReference type="Gene3D" id="2.70.98.30">
    <property type="entry name" value="Golgi alpha-mannosidase II, domain 4"/>
    <property type="match status" value="1"/>
</dbReference>
<dbReference type="InterPro" id="IPR027291">
    <property type="entry name" value="Glyco_hydro_38_N_sf"/>
</dbReference>
<dbReference type="SMART" id="SM00872">
    <property type="entry name" value="Alpha-mann_mid"/>
    <property type="match status" value="1"/>
</dbReference>
<dbReference type="GO" id="GO:0030246">
    <property type="term" value="F:carbohydrate binding"/>
    <property type="evidence" value="ECO:0007669"/>
    <property type="project" value="InterPro"/>
</dbReference>
<organism evidence="3 4">
    <name type="scientific">Actinacidiphila guanduensis</name>
    <dbReference type="NCBI Taxonomy" id="310781"/>
    <lineage>
        <taxon>Bacteria</taxon>
        <taxon>Bacillati</taxon>
        <taxon>Actinomycetota</taxon>
        <taxon>Actinomycetes</taxon>
        <taxon>Kitasatosporales</taxon>
        <taxon>Streptomycetaceae</taxon>
        <taxon>Actinacidiphila</taxon>
    </lineage>
</organism>
<dbReference type="GO" id="GO:0004559">
    <property type="term" value="F:alpha-mannosidase activity"/>
    <property type="evidence" value="ECO:0007669"/>
    <property type="project" value="InterPro"/>
</dbReference>
<dbReference type="OrthoDB" id="1049785at2"/>
<dbReference type="EMBL" id="FNIE01000014">
    <property type="protein sequence ID" value="SDO91836.1"/>
    <property type="molecule type" value="Genomic_DNA"/>
</dbReference>
<dbReference type="Pfam" id="PF01074">
    <property type="entry name" value="Glyco_hydro_38N"/>
    <property type="match status" value="1"/>
</dbReference>
<dbReference type="Proteomes" id="UP000199341">
    <property type="component" value="Unassembled WGS sequence"/>
</dbReference>
<dbReference type="InterPro" id="IPR011013">
    <property type="entry name" value="Gal_mutarotase_sf_dom"/>
</dbReference>
<accession>A0A1H0NGX2</accession>
<dbReference type="InterPro" id="IPR015341">
    <property type="entry name" value="Glyco_hydro_38_cen"/>
</dbReference>
<dbReference type="Gene3D" id="3.20.110.10">
    <property type="entry name" value="Glycoside hydrolase 38, N terminal domain"/>
    <property type="match status" value="1"/>
</dbReference>